<evidence type="ECO:0000313" key="3">
    <source>
        <dbReference type="Proteomes" id="UP001219355"/>
    </source>
</evidence>
<dbReference type="EMBL" id="CP120631">
    <property type="protein sequence ID" value="WEW61828.1"/>
    <property type="molecule type" value="Genomic_DNA"/>
</dbReference>
<accession>A0AAF0ILK7</accession>
<dbReference type="Proteomes" id="UP001219355">
    <property type="component" value="Chromosome 5"/>
</dbReference>
<dbReference type="AlphaFoldDB" id="A0AAF0ILK7"/>
<protein>
    <submittedName>
        <fullName evidence="2">Uncharacterized protein</fullName>
    </submittedName>
</protein>
<feature type="compositionally biased region" description="Polar residues" evidence="1">
    <location>
        <begin position="80"/>
        <end position="94"/>
    </location>
</feature>
<evidence type="ECO:0000256" key="1">
    <source>
        <dbReference type="SAM" id="MobiDB-lite"/>
    </source>
</evidence>
<proteinExistence type="predicted"/>
<feature type="region of interest" description="Disordered" evidence="1">
    <location>
        <begin position="80"/>
        <end position="112"/>
    </location>
</feature>
<keyword evidence="3" id="KW-1185">Reference proteome</keyword>
<name>A0AAF0ILK7_9EURO</name>
<sequence length="145" mass="15643">MCLSSSIFNCFRRKGKSKKHNRRISSPILNYNAAHTERLSLRSLGNENDPQSPDDIPLRRLSLPPELQAAIAELNLHGHSATSSSFPQGDNTAMANGLNEPAPIDTAVNDERSCNGDLEVGVDAGSVAAFGGQRKMSLEGREDRG</sequence>
<reference evidence="2" key="1">
    <citation type="submission" date="2023-03" db="EMBL/GenBank/DDBJ databases">
        <title>Emydomyces testavorans Genome Sequence.</title>
        <authorList>
            <person name="Hoyer L."/>
        </authorList>
    </citation>
    <scope>NUCLEOTIDE SEQUENCE</scope>
    <source>
        <strain evidence="2">16-2883</strain>
    </source>
</reference>
<organism evidence="2 3">
    <name type="scientific">Emydomyces testavorans</name>
    <dbReference type="NCBI Taxonomy" id="2070801"/>
    <lineage>
        <taxon>Eukaryota</taxon>
        <taxon>Fungi</taxon>
        <taxon>Dikarya</taxon>
        <taxon>Ascomycota</taxon>
        <taxon>Pezizomycotina</taxon>
        <taxon>Eurotiomycetes</taxon>
        <taxon>Eurotiomycetidae</taxon>
        <taxon>Onygenales</taxon>
        <taxon>Nannizziopsiaceae</taxon>
        <taxon>Emydomyces</taxon>
    </lineage>
</organism>
<evidence type="ECO:0000313" key="2">
    <source>
        <dbReference type="EMBL" id="WEW61828.1"/>
    </source>
</evidence>
<gene>
    <name evidence="2" type="ORF">PRK78_007324</name>
</gene>